<dbReference type="PANTHER" id="PTHR31942">
    <property type="entry name" value="MLO-LIKE PROTEIN 1"/>
    <property type="match status" value="1"/>
</dbReference>
<comment type="caution">
    <text evidence="11">The sequence shown here is derived from an EMBL/GenBank/DDBJ whole genome shotgun (WGS) entry which is preliminary data.</text>
</comment>
<feature type="compositionally biased region" description="Basic and acidic residues" evidence="9">
    <location>
        <begin position="10"/>
        <end position="22"/>
    </location>
</feature>
<evidence type="ECO:0000256" key="1">
    <source>
        <dbReference type="ARBA" id="ARBA00004141"/>
    </source>
</evidence>
<evidence type="ECO:0000256" key="8">
    <source>
        <dbReference type="RuleBase" id="RU280816"/>
    </source>
</evidence>
<feature type="region of interest" description="Disordered" evidence="9">
    <location>
        <begin position="1"/>
        <end position="25"/>
    </location>
</feature>
<dbReference type="AlphaFoldDB" id="A0A5N6N4S8"/>
<comment type="similarity">
    <text evidence="2 8">Belongs to the MLO family.</text>
</comment>
<comment type="function">
    <text evidence="8">May be involved in modulation of pathogen defense and leaf cell death.</text>
</comment>
<evidence type="ECO:0000256" key="7">
    <source>
        <dbReference type="ARBA" id="ARBA00023265"/>
    </source>
</evidence>
<feature type="transmembrane region" description="Helical" evidence="10">
    <location>
        <begin position="505"/>
        <end position="525"/>
    </location>
</feature>
<sequence length="617" mass="70582">MKSGDESDEADAHDKDNSRCDLEAGSIIGVKPEHVVYAITTGSGTEFRGRSRGQTTATQNCGGSRGSARRSAERWGFGGGRRGGLRLRGTSRHGCGRSLSRTRRFDNGEALKRTWNNPSPGNGNKVKRWLKEHRKTAMYEAVEKLKSVLMLLGLMSLILVTTQKTIAKICVPNKVAYTMLPCEKKPKETLQTTQAYQLHYGASPGFESQPFEDNMVRPEYRLLASVSNTSSNSTGHCASKGMTSFISEGGVNQLNTFICVLAIMQIVYTVVTMTLGRAKMRSWKVWEQETQTIEYMVANDPNRFRFTRQTTFGRRHINDPINTTILLWIKCFFRQFFHSVVKVDYFTLRHGFISAHLSSNNYFNFRKYIQRSLEDDFKVVVGISPLMWFLLIIFMLIDVHGWHMYLWVAMLPLVIVLVLGTKLQVIVARMALRLKEQNKVIIGAPLVTPNDDLFWFKKPQFVLTLLHYTLFVNAFEFAFFVWVTLQYGIDSCFHETTTIVVSRVMLAVMVQVICSYITLPLYALVTQMGTTYKCAVLEEQTRHMIKQWHEEVKEKRRKQTQTQTPNDSPISNMVTQLNSMDQHNRTLTLSEFTPRATMRIDEVDEEIQEAEEEIIDS</sequence>
<dbReference type="GO" id="GO:0016020">
    <property type="term" value="C:membrane"/>
    <property type="evidence" value="ECO:0007669"/>
    <property type="project" value="UniProtKB-SubCell"/>
</dbReference>
<protein>
    <recommendedName>
        <fullName evidence="8">MLO-like protein</fullName>
    </recommendedName>
</protein>
<gene>
    <name evidence="8" type="primary">MLO</name>
    <name evidence="11" type="ORF">E3N88_24426</name>
</gene>
<feature type="transmembrane region" description="Helical" evidence="10">
    <location>
        <begin position="403"/>
        <end position="425"/>
    </location>
</feature>
<name>A0A5N6N4S8_9ASTR</name>
<keyword evidence="4 8" id="KW-0611">Plant defense</keyword>
<dbReference type="Proteomes" id="UP000326396">
    <property type="component" value="Linkage Group LG3"/>
</dbReference>
<comment type="subcellular location">
    <subcellularLocation>
        <location evidence="1 8">Membrane</location>
        <topology evidence="1 8">Multi-pass membrane protein</topology>
    </subcellularLocation>
</comment>
<feature type="compositionally biased region" description="Polar residues" evidence="9">
    <location>
        <begin position="52"/>
        <end position="61"/>
    </location>
</feature>
<feature type="transmembrane region" description="Helical" evidence="10">
    <location>
        <begin position="465"/>
        <end position="485"/>
    </location>
</feature>
<feature type="region of interest" description="Disordered" evidence="9">
    <location>
        <begin position="44"/>
        <end position="100"/>
    </location>
</feature>
<reference evidence="11 12" key="1">
    <citation type="submission" date="2019-05" db="EMBL/GenBank/DDBJ databases">
        <title>Mikania micrantha, genome provides insights into the molecular mechanism of rapid growth.</title>
        <authorList>
            <person name="Liu B."/>
        </authorList>
    </citation>
    <scope>NUCLEOTIDE SEQUENCE [LARGE SCALE GENOMIC DNA]</scope>
    <source>
        <strain evidence="11">NLD-2019</strain>
        <tissue evidence="11">Leaf</tissue>
    </source>
</reference>
<dbReference type="PANTHER" id="PTHR31942:SF89">
    <property type="entry name" value="MLO-LIKE PROTEIN 3"/>
    <property type="match status" value="1"/>
</dbReference>
<accession>A0A5N6N4S8</accession>
<evidence type="ECO:0000256" key="2">
    <source>
        <dbReference type="ARBA" id="ARBA00006574"/>
    </source>
</evidence>
<evidence type="ECO:0000256" key="10">
    <source>
        <dbReference type="SAM" id="Phobius"/>
    </source>
</evidence>
<keyword evidence="7 8" id="KW-0568">Pathogenesis-related protein</keyword>
<dbReference type="Pfam" id="PF03094">
    <property type="entry name" value="Mlo"/>
    <property type="match status" value="1"/>
</dbReference>
<comment type="domain">
    <text evidence="8">The C-terminus contains a calmodulin-binding domain, which binds calmodulin in a calcium-dependent fashion.</text>
</comment>
<feature type="transmembrane region" description="Helical" evidence="10">
    <location>
        <begin position="377"/>
        <end position="397"/>
    </location>
</feature>
<feature type="transmembrane region" description="Helical" evidence="10">
    <location>
        <begin position="254"/>
        <end position="275"/>
    </location>
</feature>
<keyword evidence="5 8" id="KW-1133">Transmembrane helix</keyword>
<evidence type="ECO:0000256" key="3">
    <source>
        <dbReference type="ARBA" id="ARBA00022692"/>
    </source>
</evidence>
<keyword evidence="3 8" id="KW-0812">Transmembrane</keyword>
<evidence type="ECO:0000256" key="9">
    <source>
        <dbReference type="SAM" id="MobiDB-lite"/>
    </source>
</evidence>
<evidence type="ECO:0000256" key="6">
    <source>
        <dbReference type="ARBA" id="ARBA00023136"/>
    </source>
</evidence>
<keyword evidence="8" id="KW-0112">Calmodulin-binding</keyword>
<evidence type="ECO:0000256" key="4">
    <source>
        <dbReference type="ARBA" id="ARBA00022821"/>
    </source>
</evidence>
<dbReference type="GO" id="GO:0006952">
    <property type="term" value="P:defense response"/>
    <property type="evidence" value="ECO:0007669"/>
    <property type="project" value="UniProtKB-KW"/>
</dbReference>
<dbReference type="EMBL" id="SZYD01000013">
    <property type="protein sequence ID" value="KAD4384258.1"/>
    <property type="molecule type" value="Genomic_DNA"/>
</dbReference>
<evidence type="ECO:0000256" key="5">
    <source>
        <dbReference type="ARBA" id="ARBA00022989"/>
    </source>
</evidence>
<organism evidence="11 12">
    <name type="scientific">Mikania micrantha</name>
    <name type="common">bitter vine</name>
    <dbReference type="NCBI Taxonomy" id="192012"/>
    <lineage>
        <taxon>Eukaryota</taxon>
        <taxon>Viridiplantae</taxon>
        <taxon>Streptophyta</taxon>
        <taxon>Embryophyta</taxon>
        <taxon>Tracheophyta</taxon>
        <taxon>Spermatophyta</taxon>
        <taxon>Magnoliopsida</taxon>
        <taxon>eudicotyledons</taxon>
        <taxon>Gunneridae</taxon>
        <taxon>Pentapetalae</taxon>
        <taxon>asterids</taxon>
        <taxon>campanulids</taxon>
        <taxon>Asterales</taxon>
        <taxon>Asteraceae</taxon>
        <taxon>Asteroideae</taxon>
        <taxon>Heliantheae alliance</taxon>
        <taxon>Eupatorieae</taxon>
        <taxon>Mikania</taxon>
    </lineage>
</organism>
<keyword evidence="6 8" id="KW-0472">Membrane</keyword>
<evidence type="ECO:0000313" key="12">
    <source>
        <dbReference type="Proteomes" id="UP000326396"/>
    </source>
</evidence>
<proteinExistence type="inferred from homology"/>
<keyword evidence="12" id="KW-1185">Reference proteome</keyword>
<dbReference type="GO" id="GO:0005516">
    <property type="term" value="F:calmodulin binding"/>
    <property type="evidence" value="ECO:0007669"/>
    <property type="project" value="UniProtKB-KW"/>
</dbReference>
<evidence type="ECO:0000313" key="11">
    <source>
        <dbReference type="EMBL" id="KAD4384258.1"/>
    </source>
</evidence>
<feature type="compositionally biased region" description="Basic residues" evidence="9">
    <location>
        <begin position="83"/>
        <end position="95"/>
    </location>
</feature>
<dbReference type="InterPro" id="IPR004326">
    <property type="entry name" value="Mlo"/>
</dbReference>
<dbReference type="OrthoDB" id="1388414at2759"/>